<keyword evidence="1" id="KW-1133">Transmembrane helix</keyword>
<comment type="caution">
    <text evidence="2">The sequence shown here is derived from an EMBL/GenBank/DDBJ whole genome shotgun (WGS) entry which is preliminary data.</text>
</comment>
<evidence type="ECO:0008006" key="4">
    <source>
        <dbReference type="Google" id="ProtNLM"/>
    </source>
</evidence>
<keyword evidence="1" id="KW-0472">Membrane</keyword>
<name>A0AAV2Z716_9STRA</name>
<feature type="transmembrane region" description="Helical" evidence="1">
    <location>
        <begin position="150"/>
        <end position="170"/>
    </location>
</feature>
<reference evidence="2" key="1">
    <citation type="submission" date="2022-11" db="EMBL/GenBank/DDBJ databases">
        <authorList>
            <person name="Morgan W.R."/>
            <person name="Tartar A."/>
        </authorList>
    </citation>
    <scope>NUCLEOTIDE SEQUENCE</scope>
    <source>
        <strain evidence="2">ARSEF 373</strain>
    </source>
</reference>
<dbReference type="Gene3D" id="3.30.70.1230">
    <property type="entry name" value="Nucleotide cyclase"/>
    <property type="match status" value="1"/>
</dbReference>
<organism evidence="2 3">
    <name type="scientific">Lagenidium giganteum</name>
    <dbReference type="NCBI Taxonomy" id="4803"/>
    <lineage>
        <taxon>Eukaryota</taxon>
        <taxon>Sar</taxon>
        <taxon>Stramenopiles</taxon>
        <taxon>Oomycota</taxon>
        <taxon>Peronosporomycetes</taxon>
        <taxon>Pythiales</taxon>
        <taxon>Pythiaceae</taxon>
    </lineage>
</organism>
<dbReference type="PANTHER" id="PTHR43081:SF1">
    <property type="entry name" value="ADENYLATE CYCLASE, TERMINAL-DIFFERENTIATION SPECIFIC"/>
    <property type="match status" value="1"/>
</dbReference>
<dbReference type="Proteomes" id="UP001146120">
    <property type="component" value="Unassembled WGS sequence"/>
</dbReference>
<accession>A0AAV2Z716</accession>
<reference evidence="2" key="2">
    <citation type="journal article" date="2023" name="Microbiol Resour">
        <title>Decontamination and Annotation of the Draft Genome Sequence of the Oomycete Lagenidium giganteum ARSEF 373.</title>
        <authorList>
            <person name="Morgan W.R."/>
            <person name="Tartar A."/>
        </authorList>
    </citation>
    <scope>NUCLEOTIDE SEQUENCE</scope>
    <source>
        <strain evidence="2">ARSEF 373</strain>
    </source>
</reference>
<dbReference type="EMBL" id="DAKRPA010000036">
    <property type="protein sequence ID" value="DBA02101.1"/>
    <property type="molecule type" value="Genomic_DNA"/>
</dbReference>
<feature type="transmembrane region" description="Helical" evidence="1">
    <location>
        <begin position="231"/>
        <end position="251"/>
    </location>
</feature>
<feature type="transmembrane region" description="Helical" evidence="1">
    <location>
        <begin position="40"/>
        <end position="65"/>
    </location>
</feature>
<feature type="transmembrane region" description="Helical" evidence="1">
    <location>
        <begin position="104"/>
        <end position="129"/>
    </location>
</feature>
<sequence>MAWTTMLSTLMMGASALAASMTAVYLKYRARDQRASSIRWLFNIFFAHLAVWASARCAYLAWFWAVSSHPTAANDVIADDFSAFDRLALQAVAWLRARHAMTMTVVMCIGDAAHCGISVCTFPIVYELWLLTRNSMDTGSTQERIKVHRYAIAIHSIVLTFAVVDAVFAIQDLTYSERMVRAKLFVYMMQAASVVVIAAVLLRLKCMGRNFETVHGVFVESPLYCRLKRIMLVYAFCICQYQITALVSTLVHHNNADWANMWSGISLVLFSATGLMLSIIIGCSQVCVLQTFSCVIPSDIEAAWLPQLATQPVQHINAPTERPVFVCTDIESSSALWGISSTLMQQATEIHDSVMRASLANFHGYEITTAGDSFHLAFPSIAQALGYCFEVQQALLLATWPKELHGRVPATETVRRGRRLLFRGLRVRMGIHDSHPVEGPLVCSLHAVTGKMTYTGAADIVVKEVCDLASGGQILVTQRVAEWIATHPVAPWTHCTVDAVGQYGIPQISAMLSVFQVHTKRLQGRKAYFSSTLRRTMASQSPLALPGFDDLLPSCSYLKLETMRGHSMANYSIDSRTIQFSSEEESGGPLIHPLT</sequence>
<dbReference type="InterPro" id="IPR029787">
    <property type="entry name" value="Nucleotide_cyclase"/>
</dbReference>
<evidence type="ECO:0000256" key="1">
    <source>
        <dbReference type="SAM" id="Phobius"/>
    </source>
</evidence>
<evidence type="ECO:0000313" key="2">
    <source>
        <dbReference type="EMBL" id="DBA02101.1"/>
    </source>
</evidence>
<feature type="transmembrane region" description="Helical" evidence="1">
    <location>
        <begin position="263"/>
        <end position="283"/>
    </location>
</feature>
<feature type="transmembrane region" description="Helical" evidence="1">
    <location>
        <begin position="6"/>
        <end position="28"/>
    </location>
</feature>
<evidence type="ECO:0000313" key="3">
    <source>
        <dbReference type="Proteomes" id="UP001146120"/>
    </source>
</evidence>
<gene>
    <name evidence="2" type="ORF">N0F65_011168</name>
</gene>
<dbReference type="PANTHER" id="PTHR43081">
    <property type="entry name" value="ADENYLATE CYCLASE, TERMINAL-DIFFERENTIATION SPECIFIC-RELATED"/>
    <property type="match status" value="1"/>
</dbReference>
<protein>
    <recommendedName>
        <fullName evidence="4">Guanylate cyclase domain-containing protein</fullName>
    </recommendedName>
</protein>
<dbReference type="AlphaFoldDB" id="A0AAV2Z716"/>
<keyword evidence="1" id="KW-0812">Transmembrane</keyword>
<dbReference type="SUPFAM" id="SSF55073">
    <property type="entry name" value="Nucleotide cyclase"/>
    <property type="match status" value="1"/>
</dbReference>
<keyword evidence="3" id="KW-1185">Reference proteome</keyword>
<proteinExistence type="predicted"/>
<dbReference type="InterPro" id="IPR050697">
    <property type="entry name" value="Adenylyl/Guanylyl_Cyclase_3/4"/>
</dbReference>
<feature type="transmembrane region" description="Helical" evidence="1">
    <location>
        <begin position="182"/>
        <end position="202"/>
    </location>
</feature>